<evidence type="ECO:0000256" key="1">
    <source>
        <dbReference type="ARBA" id="ARBA00022679"/>
    </source>
</evidence>
<dbReference type="InterPro" id="IPR016181">
    <property type="entry name" value="Acyl_CoA_acyltransferase"/>
</dbReference>
<dbReference type="AlphaFoldDB" id="A0A2S1SF95"/>
<dbReference type="SUPFAM" id="SSF55729">
    <property type="entry name" value="Acyl-CoA N-acyltransferases (Nat)"/>
    <property type="match status" value="1"/>
</dbReference>
<dbReference type="RefSeq" id="WP_108902873.1">
    <property type="nucleotide sequence ID" value="NZ_CP029187.1"/>
</dbReference>
<keyword evidence="1" id="KW-0808">Transferase</keyword>
<dbReference type="EMBL" id="CP029187">
    <property type="protein sequence ID" value="AWI25078.1"/>
    <property type="molecule type" value="Genomic_DNA"/>
</dbReference>
<keyword evidence="2" id="KW-0012">Acyltransferase</keyword>
<evidence type="ECO:0000256" key="2">
    <source>
        <dbReference type="ARBA" id="ARBA00023315"/>
    </source>
</evidence>
<evidence type="ECO:0000259" key="3">
    <source>
        <dbReference type="PROSITE" id="PS51186"/>
    </source>
</evidence>
<dbReference type="InterPro" id="IPR000182">
    <property type="entry name" value="GNAT_dom"/>
</dbReference>
<dbReference type="PANTHER" id="PTHR43877:SF2">
    <property type="entry name" value="AMINOALKYLPHOSPHONATE N-ACETYLTRANSFERASE-RELATED"/>
    <property type="match status" value="1"/>
</dbReference>
<evidence type="ECO:0000313" key="5">
    <source>
        <dbReference type="Proteomes" id="UP000244937"/>
    </source>
</evidence>
<dbReference type="PROSITE" id="PS51186">
    <property type="entry name" value="GNAT"/>
    <property type="match status" value="1"/>
</dbReference>
<dbReference type="PANTHER" id="PTHR43877">
    <property type="entry name" value="AMINOALKYLPHOSPHONATE N-ACETYLTRANSFERASE-RELATED-RELATED"/>
    <property type="match status" value="1"/>
</dbReference>
<sequence length="226" mass="26045">MIKRLDWDSDFFGLRIGEAFYEEKLTSTPDYDLLYVKANNDFDAQIEGFENGFSEVKLVFSKALVEGNHEANPIVSIDQIPYDKQEIYDLAYESGKFSRFFLDTHFTVEKFRELYQKWIDNSISKTIADDVLVYVEGNDITGFVTYKTNNDLATIGLIAVSPDHQGKGIGGKLLQFLEGSLWKKNIRKLQIPTQENNLAACNFYKKQGYGISERTFIKHYWSVKLI</sequence>
<evidence type="ECO:0000313" key="4">
    <source>
        <dbReference type="EMBL" id="AWI25078.1"/>
    </source>
</evidence>
<feature type="domain" description="N-acetyltransferase" evidence="3">
    <location>
        <begin position="75"/>
        <end position="226"/>
    </location>
</feature>
<dbReference type="Gene3D" id="3.40.630.30">
    <property type="match status" value="1"/>
</dbReference>
<dbReference type="KEGG" id="fpal:HYN49_03755"/>
<dbReference type="GO" id="GO:0016747">
    <property type="term" value="F:acyltransferase activity, transferring groups other than amino-acyl groups"/>
    <property type="evidence" value="ECO:0007669"/>
    <property type="project" value="InterPro"/>
</dbReference>
<reference evidence="4 5" key="1">
    <citation type="submission" date="2018-05" db="EMBL/GenBank/DDBJ databases">
        <title>Genome sequencing of Flavobacterium sp. HYN0049.</title>
        <authorList>
            <person name="Yi H."/>
            <person name="Baek C."/>
        </authorList>
    </citation>
    <scope>NUCLEOTIDE SEQUENCE [LARGE SCALE GENOMIC DNA]</scope>
    <source>
        <strain evidence="4 5">HYN0049</strain>
    </source>
</reference>
<organism evidence="4 5">
    <name type="scientific">Flavobacterium pallidum</name>
    <dbReference type="NCBI Taxonomy" id="2172098"/>
    <lineage>
        <taxon>Bacteria</taxon>
        <taxon>Pseudomonadati</taxon>
        <taxon>Bacteroidota</taxon>
        <taxon>Flavobacteriia</taxon>
        <taxon>Flavobacteriales</taxon>
        <taxon>Flavobacteriaceae</taxon>
        <taxon>Flavobacterium</taxon>
    </lineage>
</organism>
<dbReference type="OrthoDB" id="1342666at2"/>
<name>A0A2S1SF95_9FLAO</name>
<dbReference type="Proteomes" id="UP000244937">
    <property type="component" value="Chromosome"/>
</dbReference>
<accession>A0A2S1SF95</accession>
<gene>
    <name evidence="4" type="ORF">HYN49_03755</name>
</gene>
<keyword evidence="5" id="KW-1185">Reference proteome</keyword>
<dbReference type="Pfam" id="PF00583">
    <property type="entry name" value="Acetyltransf_1"/>
    <property type="match status" value="1"/>
</dbReference>
<protein>
    <recommendedName>
        <fullName evidence="3">N-acetyltransferase domain-containing protein</fullName>
    </recommendedName>
</protein>
<dbReference type="CDD" id="cd04301">
    <property type="entry name" value="NAT_SF"/>
    <property type="match status" value="1"/>
</dbReference>
<dbReference type="InterPro" id="IPR050832">
    <property type="entry name" value="Bact_Acetyltransf"/>
</dbReference>
<proteinExistence type="predicted"/>